<evidence type="ECO:0000256" key="1">
    <source>
        <dbReference type="SAM" id="Coils"/>
    </source>
</evidence>
<keyword evidence="3" id="KW-1185">Reference proteome</keyword>
<dbReference type="GeneID" id="66079907"/>
<dbReference type="KEGG" id="more:E1B28_010832"/>
<accession>A0A9P7RSU8</accession>
<proteinExistence type="predicted"/>
<dbReference type="RefSeq" id="XP_043005594.1">
    <property type="nucleotide sequence ID" value="XM_043155812.1"/>
</dbReference>
<evidence type="ECO:0000313" key="2">
    <source>
        <dbReference type="EMBL" id="KAG7089124.1"/>
    </source>
</evidence>
<keyword evidence="1" id="KW-0175">Coiled coil</keyword>
<name>A0A9P7RSU8_9AGAR</name>
<sequence length="60" mass="7332">MEERVKELERLLRDSQDEVKRMDQESRKLKKSLGAHRTIRLWEDIQEEEHEARVGDERLT</sequence>
<feature type="coiled-coil region" evidence="1">
    <location>
        <begin position="5"/>
        <end position="32"/>
    </location>
</feature>
<reference evidence="2" key="1">
    <citation type="journal article" date="2021" name="Genome Biol. Evol.">
        <title>The assembled and annotated genome of the fairy-ring fungus Marasmius oreades.</title>
        <authorList>
            <person name="Hiltunen M."/>
            <person name="Ament-Velasquez S.L."/>
            <person name="Johannesson H."/>
        </authorList>
    </citation>
    <scope>NUCLEOTIDE SEQUENCE</scope>
    <source>
        <strain evidence="2">03SP1</strain>
    </source>
</reference>
<protein>
    <submittedName>
        <fullName evidence="2">Uncharacterized protein</fullName>
    </submittedName>
</protein>
<dbReference type="Proteomes" id="UP001049176">
    <property type="component" value="Chromosome 7"/>
</dbReference>
<evidence type="ECO:0000313" key="3">
    <source>
        <dbReference type="Proteomes" id="UP001049176"/>
    </source>
</evidence>
<gene>
    <name evidence="2" type="ORF">E1B28_010832</name>
</gene>
<dbReference type="EMBL" id="CM032187">
    <property type="protein sequence ID" value="KAG7089124.1"/>
    <property type="molecule type" value="Genomic_DNA"/>
</dbReference>
<organism evidence="2 3">
    <name type="scientific">Marasmius oreades</name>
    <name type="common">fairy-ring Marasmius</name>
    <dbReference type="NCBI Taxonomy" id="181124"/>
    <lineage>
        <taxon>Eukaryota</taxon>
        <taxon>Fungi</taxon>
        <taxon>Dikarya</taxon>
        <taxon>Basidiomycota</taxon>
        <taxon>Agaricomycotina</taxon>
        <taxon>Agaricomycetes</taxon>
        <taxon>Agaricomycetidae</taxon>
        <taxon>Agaricales</taxon>
        <taxon>Marasmiineae</taxon>
        <taxon>Marasmiaceae</taxon>
        <taxon>Marasmius</taxon>
    </lineage>
</organism>
<comment type="caution">
    <text evidence="2">The sequence shown here is derived from an EMBL/GenBank/DDBJ whole genome shotgun (WGS) entry which is preliminary data.</text>
</comment>
<dbReference type="AlphaFoldDB" id="A0A9P7RSU8"/>